<evidence type="ECO:0000256" key="7">
    <source>
        <dbReference type="ARBA" id="ARBA00023329"/>
    </source>
</evidence>
<comment type="subcellular location">
    <subcellularLocation>
        <location evidence="1">Cytoplasmic vesicle</location>
        <location evidence="1">Autophagosome membrane</location>
        <topology evidence="1">Lipid-anchor</topology>
    </subcellularLocation>
    <subcellularLocation>
        <location evidence="8">Vacuole membrane</location>
    </subcellularLocation>
</comment>
<evidence type="ECO:0000256" key="5">
    <source>
        <dbReference type="ARBA" id="ARBA00023136"/>
    </source>
</evidence>
<dbReference type="SUPFAM" id="SSF54236">
    <property type="entry name" value="Ubiquitin-like"/>
    <property type="match status" value="1"/>
</dbReference>
<dbReference type="GO" id="GO:0031410">
    <property type="term" value="C:cytoplasmic vesicle"/>
    <property type="evidence" value="ECO:0007669"/>
    <property type="project" value="UniProtKB-KW"/>
</dbReference>
<gene>
    <name evidence="11" type="ORF">LSP00402_LOCUS2577</name>
</gene>
<dbReference type="GO" id="GO:0006914">
    <property type="term" value="P:autophagy"/>
    <property type="evidence" value="ECO:0007669"/>
    <property type="project" value="UniProtKB-KW"/>
</dbReference>
<evidence type="ECO:0000256" key="9">
    <source>
        <dbReference type="PIRSR" id="PIRSR604241-50"/>
    </source>
</evidence>
<sequence>MGDYKSEHKFEKRKEEADKIRTKYPDRIPVICEKAKRSEIVNIDKKKYLVPADLTVGQFVYVIRKRIKLTPEKAIFIFVNNTLPPTGAVMSQIYKEHKDEDGFLYVTYSGESTFGHW</sequence>
<evidence type="ECO:0000313" key="11">
    <source>
        <dbReference type="EMBL" id="CAD9749141.1"/>
    </source>
</evidence>
<evidence type="ECO:0000256" key="6">
    <source>
        <dbReference type="ARBA" id="ARBA00023288"/>
    </source>
</evidence>
<dbReference type="CDD" id="cd16128">
    <property type="entry name" value="Ubl_ATG8"/>
    <property type="match status" value="1"/>
</dbReference>
<keyword evidence="4 10" id="KW-0072">Autophagy</keyword>
<dbReference type="Pfam" id="PF02991">
    <property type="entry name" value="ATG8"/>
    <property type="match status" value="1"/>
</dbReference>
<dbReference type="GO" id="GO:0000421">
    <property type="term" value="C:autophagosome membrane"/>
    <property type="evidence" value="ECO:0007669"/>
    <property type="project" value="UniProtKB-SubCell"/>
</dbReference>
<dbReference type="InterPro" id="IPR029071">
    <property type="entry name" value="Ubiquitin-like_domsf"/>
</dbReference>
<evidence type="ECO:0000256" key="3">
    <source>
        <dbReference type="ARBA" id="ARBA00022554"/>
    </source>
</evidence>
<evidence type="ECO:0000256" key="2">
    <source>
        <dbReference type="ARBA" id="ARBA00007293"/>
    </source>
</evidence>
<dbReference type="PANTHER" id="PTHR10969">
    <property type="entry name" value="MICROTUBULE-ASSOCIATED PROTEINS 1A/1B LIGHT CHAIN 3-RELATED"/>
    <property type="match status" value="1"/>
</dbReference>
<accession>A0A7S2TGV4</accession>
<comment type="similarity">
    <text evidence="2 10">Belongs to the ATG8 family.</text>
</comment>
<reference evidence="11" key="1">
    <citation type="submission" date="2021-01" db="EMBL/GenBank/DDBJ databases">
        <authorList>
            <person name="Corre E."/>
            <person name="Pelletier E."/>
            <person name="Niang G."/>
            <person name="Scheremetjew M."/>
            <person name="Finn R."/>
            <person name="Kale V."/>
            <person name="Holt S."/>
            <person name="Cochrane G."/>
            <person name="Meng A."/>
            <person name="Brown T."/>
            <person name="Cohen L."/>
        </authorList>
    </citation>
    <scope>NUCLEOTIDE SEQUENCE</scope>
    <source>
        <strain evidence="11">CCMP622</strain>
    </source>
</reference>
<keyword evidence="5" id="KW-0472">Membrane</keyword>
<keyword evidence="3" id="KW-0926">Vacuole</keyword>
<dbReference type="EMBL" id="HBHP01004094">
    <property type="protein sequence ID" value="CAD9749141.1"/>
    <property type="molecule type" value="Transcribed_RNA"/>
</dbReference>
<evidence type="ECO:0000256" key="8">
    <source>
        <dbReference type="ARBA" id="ARBA00037813"/>
    </source>
</evidence>
<evidence type="ECO:0000256" key="10">
    <source>
        <dbReference type="RuleBase" id="RU004384"/>
    </source>
</evidence>
<protein>
    <recommendedName>
        <fullName evidence="10">Autophagy-related protein</fullName>
    </recommendedName>
</protein>
<keyword evidence="6 9" id="KW-0449">Lipoprotein</keyword>
<name>A0A7S2TGV4_9EUKA</name>
<dbReference type="AlphaFoldDB" id="A0A7S2TGV4"/>
<organism evidence="11">
    <name type="scientific">Lotharella oceanica</name>
    <dbReference type="NCBI Taxonomy" id="641309"/>
    <lineage>
        <taxon>Eukaryota</taxon>
        <taxon>Sar</taxon>
        <taxon>Rhizaria</taxon>
        <taxon>Cercozoa</taxon>
        <taxon>Chlorarachniophyceae</taxon>
        <taxon>Lotharella</taxon>
    </lineage>
</organism>
<dbReference type="FunFam" id="3.10.20.90:FF:000010">
    <property type="entry name" value="Autophagy-related protein"/>
    <property type="match status" value="1"/>
</dbReference>
<evidence type="ECO:0000256" key="1">
    <source>
        <dbReference type="ARBA" id="ARBA00004512"/>
    </source>
</evidence>
<feature type="lipid moiety-binding region" description="Phosphatidylserine amidated glycine; alternate" evidence="9">
    <location>
        <position position="115"/>
    </location>
</feature>
<evidence type="ECO:0000256" key="4">
    <source>
        <dbReference type="ARBA" id="ARBA00023006"/>
    </source>
</evidence>
<dbReference type="InterPro" id="IPR004241">
    <property type="entry name" value="Atg8-like"/>
</dbReference>
<keyword evidence="7" id="KW-0968">Cytoplasmic vesicle</keyword>
<proteinExistence type="inferred from homology"/>
<dbReference type="Gene3D" id="3.10.20.90">
    <property type="entry name" value="Phosphatidylinositol 3-kinase Catalytic Subunit, Chain A, domain 1"/>
    <property type="match status" value="1"/>
</dbReference>